<accession>A0ABW4TW26</accession>
<dbReference type="PANTHER" id="PTHR43442:SF3">
    <property type="entry name" value="GLUCONOKINASE-RELATED"/>
    <property type="match status" value="1"/>
</dbReference>
<dbReference type="InterPro" id="IPR027417">
    <property type="entry name" value="P-loop_NTPase"/>
</dbReference>
<evidence type="ECO:0000256" key="4">
    <source>
        <dbReference type="ARBA" id="ARBA00022679"/>
    </source>
</evidence>
<evidence type="ECO:0000256" key="5">
    <source>
        <dbReference type="ARBA" id="ARBA00022741"/>
    </source>
</evidence>
<gene>
    <name evidence="10" type="ORF">ACFSGX_08185</name>
</gene>
<dbReference type="CDD" id="cd02021">
    <property type="entry name" value="GntK"/>
    <property type="match status" value="1"/>
</dbReference>
<keyword evidence="6 9" id="KW-0418">Kinase</keyword>
<dbReference type="Pfam" id="PF13671">
    <property type="entry name" value="AAA_33"/>
    <property type="match status" value="1"/>
</dbReference>
<evidence type="ECO:0000313" key="11">
    <source>
        <dbReference type="Proteomes" id="UP001597400"/>
    </source>
</evidence>
<comment type="caution">
    <text evidence="10">The sequence shown here is derived from an EMBL/GenBank/DDBJ whole genome shotgun (WGS) entry which is preliminary data.</text>
</comment>
<evidence type="ECO:0000313" key="10">
    <source>
        <dbReference type="EMBL" id="MFD1950743.1"/>
    </source>
</evidence>
<evidence type="ECO:0000256" key="6">
    <source>
        <dbReference type="ARBA" id="ARBA00022777"/>
    </source>
</evidence>
<dbReference type="RefSeq" id="WP_380928982.1">
    <property type="nucleotide sequence ID" value="NZ_JBHUGS010000002.1"/>
</dbReference>
<comment type="similarity">
    <text evidence="2 9">Belongs to the gluconokinase GntK/GntV family.</text>
</comment>
<comment type="pathway">
    <text evidence="1">Carbohydrate acid metabolism.</text>
</comment>
<evidence type="ECO:0000256" key="2">
    <source>
        <dbReference type="ARBA" id="ARBA00008420"/>
    </source>
</evidence>
<evidence type="ECO:0000256" key="8">
    <source>
        <dbReference type="ARBA" id="ARBA00048090"/>
    </source>
</evidence>
<dbReference type="PANTHER" id="PTHR43442">
    <property type="entry name" value="GLUCONOKINASE-RELATED"/>
    <property type="match status" value="1"/>
</dbReference>
<evidence type="ECO:0000256" key="3">
    <source>
        <dbReference type="ARBA" id="ARBA00012054"/>
    </source>
</evidence>
<dbReference type="InterPro" id="IPR006001">
    <property type="entry name" value="Therm_gnt_kin"/>
</dbReference>
<dbReference type="NCBIfam" id="TIGR01313">
    <property type="entry name" value="therm_gnt_kin"/>
    <property type="match status" value="1"/>
</dbReference>
<evidence type="ECO:0000256" key="1">
    <source>
        <dbReference type="ARBA" id="ARBA00004761"/>
    </source>
</evidence>
<keyword evidence="11" id="KW-1185">Reference proteome</keyword>
<dbReference type="Proteomes" id="UP001597400">
    <property type="component" value="Unassembled WGS sequence"/>
</dbReference>
<organism evidence="10 11">
    <name type="scientific">Sphingomonas arantia</name>
    <dbReference type="NCBI Taxonomy" id="1460676"/>
    <lineage>
        <taxon>Bacteria</taxon>
        <taxon>Pseudomonadati</taxon>
        <taxon>Pseudomonadota</taxon>
        <taxon>Alphaproteobacteria</taxon>
        <taxon>Sphingomonadales</taxon>
        <taxon>Sphingomonadaceae</taxon>
        <taxon>Sphingomonas</taxon>
    </lineage>
</organism>
<keyword evidence="5 9" id="KW-0547">Nucleotide-binding</keyword>
<dbReference type="Gene3D" id="3.40.50.300">
    <property type="entry name" value="P-loop containing nucleotide triphosphate hydrolases"/>
    <property type="match status" value="1"/>
</dbReference>
<protein>
    <recommendedName>
        <fullName evidence="3 9">Gluconokinase</fullName>
        <ecNumber evidence="3 9">2.7.1.12</ecNumber>
    </recommendedName>
</protein>
<name>A0ABW4TW26_9SPHN</name>
<sequence>MMRPDSTNTAPCAIVAMGVSGSGKSTLAECLATRLDCAFLEGDAFHGAANVAKMRAGHPLTDDDRWPWLDRLGAAIGTGARDGGIVVATCSALKRTYRRRLESAAALPLLFVLLDGDVDALAARMERRAGHYMPASLLDSQIATLERPTPDERALTLDAVRPQDALCDAALAWIDEMRGALPR</sequence>
<dbReference type="EC" id="2.7.1.12" evidence="3 9"/>
<proteinExistence type="inferred from homology"/>
<dbReference type="EMBL" id="JBHUGS010000002">
    <property type="protein sequence ID" value="MFD1950743.1"/>
    <property type="molecule type" value="Genomic_DNA"/>
</dbReference>
<evidence type="ECO:0000256" key="9">
    <source>
        <dbReference type="RuleBase" id="RU363066"/>
    </source>
</evidence>
<reference evidence="11" key="1">
    <citation type="journal article" date="2019" name="Int. J. Syst. Evol. Microbiol.">
        <title>The Global Catalogue of Microorganisms (GCM) 10K type strain sequencing project: providing services to taxonomists for standard genome sequencing and annotation.</title>
        <authorList>
            <consortium name="The Broad Institute Genomics Platform"/>
            <consortium name="The Broad Institute Genome Sequencing Center for Infectious Disease"/>
            <person name="Wu L."/>
            <person name="Ma J."/>
        </authorList>
    </citation>
    <scope>NUCLEOTIDE SEQUENCE [LARGE SCALE GENOMIC DNA]</scope>
    <source>
        <strain evidence="11">CGMCC 1.12702</strain>
    </source>
</reference>
<evidence type="ECO:0000256" key="7">
    <source>
        <dbReference type="ARBA" id="ARBA00022840"/>
    </source>
</evidence>
<comment type="catalytic activity">
    <reaction evidence="8 9">
        <text>D-gluconate + ATP = 6-phospho-D-gluconate + ADP + H(+)</text>
        <dbReference type="Rhea" id="RHEA:19433"/>
        <dbReference type="ChEBI" id="CHEBI:15378"/>
        <dbReference type="ChEBI" id="CHEBI:18391"/>
        <dbReference type="ChEBI" id="CHEBI:30616"/>
        <dbReference type="ChEBI" id="CHEBI:58759"/>
        <dbReference type="ChEBI" id="CHEBI:456216"/>
        <dbReference type="EC" id="2.7.1.12"/>
    </reaction>
</comment>
<keyword evidence="4 9" id="KW-0808">Transferase</keyword>
<dbReference type="SUPFAM" id="SSF52540">
    <property type="entry name" value="P-loop containing nucleoside triphosphate hydrolases"/>
    <property type="match status" value="1"/>
</dbReference>
<keyword evidence="7 9" id="KW-0067">ATP-binding</keyword>